<keyword evidence="7 12" id="KW-0801">TPQ</keyword>
<dbReference type="PANTHER" id="PTHR45817">
    <property type="entry name" value="LYSYL OXIDASE-LIKE-RELATED"/>
    <property type="match status" value="1"/>
</dbReference>
<evidence type="ECO:0000256" key="14">
    <source>
        <dbReference type="SAM" id="SignalP"/>
    </source>
</evidence>
<sequence length="467" mass="52009">AGVPKGSPQVVLRVMFLSLSVSLTASQTSSSTWRQLIQWESNGQVYSLLNSGPQYLPPGDSPGSRSSTLWLGGHQDLGRPRYSPTVVPSRVPTALSPRLPTAPGGTYWWPSMSRASPSSELNSTDFFPPTVPSRRKALPMNRTCHIGDVSKTIRTTETPSPGCLTGRGLHHASNNLSIYVSLAAPRLLIVIIDFSHTTCCCSFTERNTMDVYNIASLSNSIRDYTVLFDIAFHGKVWKSCTSFDIYIANLHQRSDEVISPCLSSALLGLPDLVPDPYYIQVSTYIQRAHLYSLRCAAEENCLARTAYRPGASDFEVRILLRFPQKVKNQGTADFLPTRPRSDWEWHACHQHYHSMDEFSHYNLLEAATGKKVADGHKASFCLEDTTCDYGFNKHYACTAHTQVGALGRVDTPSFIMSLVTWFDSPVLQVSVNPNFKVRESDYTNNIVRCDIRYTGRYASASNCRITR</sequence>
<keyword evidence="8 12" id="KW-0560">Oxidoreductase</keyword>
<comment type="PTM">
    <text evidence="12">The lysine tyrosylquinone cross-link (LTQ) is generated by condensation of the epsilon-amino group of a lysine with a topaquinone produced by oxidation of tyrosine.</text>
</comment>
<dbReference type="PRINTS" id="PR00074">
    <property type="entry name" value="LYSYLOXIDASE"/>
</dbReference>
<comment type="function">
    <text evidence="12">Mediates the post-translational oxidative deamination of lysine residues on target proteins leading to the formation of deaminated lysine (allysine).</text>
</comment>
<dbReference type="GO" id="GO:0030199">
    <property type="term" value="P:collagen fibril organization"/>
    <property type="evidence" value="ECO:0007669"/>
    <property type="project" value="TreeGrafter"/>
</dbReference>
<feature type="signal peptide" evidence="14">
    <location>
        <begin position="1"/>
        <end position="26"/>
    </location>
</feature>
<dbReference type="PANTHER" id="PTHR45817:SF4">
    <property type="entry name" value="LYSYL OXIDASE-LIKE-RELATED"/>
    <property type="match status" value="1"/>
</dbReference>
<organism evidence="15 16">
    <name type="scientific">Eptatretus burgeri</name>
    <name type="common">Inshore hagfish</name>
    <dbReference type="NCBI Taxonomy" id="7764"/>
    <lineage>
        <taxon>Eukaryota</taxon>
        <taxon>Metazoa</taxon>
        <taxon>Chordata</taxon>
        <taxon>Craniata</taxon>
        <taxon>Vertebrata</taxon>
        <taxon>Cyclostomata</taxon>
        <taxon>Myxini</taxon>
        <taxon>Myxiniformes</taxon>
        <taxon>Myxinidae</taxon>
        <taxon>Eptatretinae</taxon>
        <taxon>Eptatretus</taxon>
    </lineage>
</organism>
<comment type="cofactor">
    <cofactor evidence="1 12">
        <name>Cu cation</name>
        <dbReference type="ChEBI" id="CHEBI:23378"/>
    </cofactor>
</comment>
<accession>A0A8C4QEG6</accession>
<dbReference type="EC" id="1.4.3.13" evidence="12"/>
<dbReference type="GO" id="GO:0005615">
    <property type="term" value="C:extracellular space"/>
    <property type="evidence" value="ECO:0007669"/>
    <property type="project" value="UniProtKB-UniRule"/>
</dbReference>
<reference evidence="15" key="1">
    <citation type="submission" date="2025-08" db="UniProtKB">
        <authorList>
            <consortium name="Ensembl"/>
        </authorList>
    </citation>
    <scope>IDENTIFICATION</scope>
</reference>
<evidence type="ECO:0000256" key="2">
    <source>
        <dbReference type="ARBA" id="ARBA00004239"/>
    </source>
</evidence>
<dbReference type="PROSITE" id="PS00926">
    <property type="entry name" value="LYSYL_OXIDASE"/>
    <property type="match status" value="1"/>
</dbReference>
<dbReference type="InterPro" id="IPR050912">
    <property type="entry name" value="LOX-like_protein"/>
</dbReference>
<evidence type="ECO:0000256" key="1">
    <source>
        <dbReference type="ARBA" id="ARBA00001935"/>
    </source>
</evidence>
<comment type="similarity">
    <text evidence="3 12">Belongs to the lysyl oxidase family.</text>
</comment>
<protein>
    <recommendedName>
        <fullName evidence="12">Lysyl oxidase homolog</fullName>
        <ecNumber evidence="12">1.4.3.13</ecNumber>
    </recommendedName>
</protein>
<name>A0A8C4QEG6_EPTBU</name>
<dbReference type="Ensembl" id="ENSEBUT00000014834.1">
    <property type="protein sequence ID" value="ENSEBUP00000014258.1"/>
    <property type="gene ID" value="ENSEBUG00000008981.1"/>
</dbReference>
<dbReference type="InterPro" id="IPR001695">
    <property type="entry name" value="Lysyl_oxidase"/>
</dbReference>
<comment type="subcellular location">
    <subcellularLocation>
        <location evidence="2 12">Secreted</location>
        <location evidence="2 12">Extracellular space</location>
    </subcellularLocation>
</comment>
<evidence type="ECO:0000256" key="6">
    <source>
        <dbReference type="ARBA" id="ARBA00022723"/>
    </source>
</evidence>
<dbReference type="GeneTree" id="ENSGT00940000154779"/>
<comment type="catalytic activity">
    <reaction evidence="11 12">
        <text>L-lysyl-[protein] + O2 + H2O = (S)-2-amino-6-oxohexanoyl-[protein] + H2O2 + NH4(+)</text>
        <dbReference type="Rhea" id="RHEA:24544"/>
        <dbReference type="Rhea" id="RHEA-COMP:9752"/>
        <dbReference type="Rhea" id="RHEA-COMP:12448"/>
        <dbReference type="ChEBI" id="CHEBI:15377"/>
        <dbReference type="ChEBI" id="CHEBI:15379"/>
        <dbReference type="ChEBI" id="CHEBI:16240"/>
        <dbReference type="ChEBI" id="CHEBI:28938"/>
        <dbReference type="ChEBI" id="CHEBI:29969"/>
        <dbReference type="ChEBI" id="CHEBI:131803"/>
        <dbReference type="EC" id="1.4.3.13"/>
    </reaction>
</comment>
<keyword evidence="9 12" id="KW-0186">Copper</keyword>
<evidence type="ECO:0000256" key="4">
    <source>
        <dbReference type="ARBA" id="ARBA00022477"/>
    </source>
</evidence>
<keyword evidence="14" id="KW-0732">Signal</keyword>
<dbReference type="GO" id="GO:0004720">
    <property type="term" value="F:protein-lysine 6-oxidase activity"/>
    <property type="evidence" value="ECO:0007669"/>
    <property type="project" value="UniProtKB-UniRule"/>
</dbReference>
<dbReference type="GO" id="GO:0005507">
    <property type="term" value="F:copper ion binding"/>
    <property type="evidence" value="ECO:0007669"/>
    <property type="project" value="UniProtKB-UniRule"/>
</dbReference>
<dbReference type="InterPro" id="IPR019828">
    <property type="entry name" value="Lysyl_oxidase_CS"/>
</dbReference>
<proteinExistence type="inferred from homology"/>
<evidence type="ECO:0000313" key="16">
    <source>
        <dbReference type="Proteomes" id="UP000694388"/>
    </source>
</evidence>
<reference evidence="15" key="2">
    <citation type="submission" date="2025-09" db="UniProtKB">
        <authorList>
            <consortium name="Ensembl"/>
        </authorList>
    </citation>
    <scope>IDENTIFICATION</scope>
</reference>
<evidence type="ECO:0000256" key="7">
    <source>
        <dbReference type="ARBA" id="ARBA00022772"/>
    </source>
</evidence>
<evidence type="ECO:0000256" key="8">
    <source>
        <dbReference type="ARBA" id="ARBA00023002"/>
    </source>
</evidence>
<dbReference type="Pfam" id="PF01186">
    <property type="entry name" value="Lysyl_oxidase"/>
    <property type="match status" value="1"/>
</dbReference>
<dbReference type="AlphaFoldDB" id="A0A8C4QEG6"/>
<keyword evidence="4 12" id="KW-0886">LTQ</keyword>
<keyword evidence="5 12" id="KW-0964">Secreted</keyword>
<evidence type="ECO:0000256" key="12">
    <source>
        <dbReference type="RuleBase" id="RU367046"/>
    </source>
</evidence>
<keyword evidence="10" id="KW-1015">Disulfide bond</keyword>
<evidence type="ECO:0000256" key="10">
    <source>
        <dbReference type="ARBA" id="ARBA00023157"/>
    </source>
</evidence>
<evidence type="ECO:0000256" key="13">
    <source>
        <dbReference type="SAM" id="MobiDB-lite"/>
    </source>
</evidence>
<feature type="chain" id="PRO_5034337197" description="Lysyl oxidase homolog" evidence="14">
    <location>
        <begin position="27"/>
        <end position="467"/>
    </location>
</feature>
<evidence type="ECO:0000256" key="11">
    <source>
        <dbReference type="ARBA" id="ARBA00047861"/>
    </source>
</evidence>
<keyword evidence="16" id="KW-1185">Reference proteome</keyword>
<feature type="region of interest" description="Disordered" evidence="13">
    <location>
        <begin position="53"/>
        <end position="74"/>
    </location>
</feature>
<keyword evidence="6 12" id="KW-0479">Metal-binding</keyword>
<evidence type="ECO:0000256" key="5">
    <source>
        <dbReference type="ARBA" id="ARBA00022525"/>
    </source>
</evidence>
<evidence type="ECO:0000313" key="15">
    <source>
        <dbReference type="Ensembl" id="ENSEBUP00000014258.1"/>
    </source>
</evidence>
<dbReference type="Proteomes" id="UP000694388">
    <property type="component" value="Unplaced"/>
</dbReference>
<evidence type="ECO:0000256" key="9">
    <source>
        <dbReference type="ARBA" id="ARBA00023008"/>
    </source>
</evidence>
<evidence type="ECO:0000256" key="3">
    <source>
        <dbReference type="ARBA" id="ARBA00007492"/>
    </source>
</evidence>